<dbReference type="GO" id="GO:0006780">
    <property type="term" value="P:uroporphyrinogen III biosynthetic process"/>
    <property type="evidence" value="ECO:0007669"/>
    <property type="project" value="UniProtKB-UniRule"/>
</dbReference>
<protein>
    <recommendedName>
        <fullName evidence="7 9">Uroporphyrinogen-III synthase</fullName>
        <ecNumber evidence="3 9">4.2.1.75</ecNumber>
    </recommendedName>
</protein>
<dbReference type="InterPro" id="IPR039793">
    <property type="entry name" value="UROS/Hem4"/>
</dbReference>
<evidence type="ECO:0000256" key="5">
    <source>
        <dbReference type="ARBA" id="ARBA00023244"/>
    </source>
</evidence>
<dbReference type="InterPro" id="IPR003754">
    <property type="entry name" value="4pyrrol_synth_uPrphyn_synth"/>
</dbReference>
<evidence type="ECO:0000256" key="2">
    <source>
        <dbReference type="ARBA" id="ARBA00008133"/>
    </source>
</evidence>
<feature type="domain" description="Tetrapyrrole biosynthesis uroporphyrinogen III synthase" evidence="10">
    <location>
        <begin position="20"/>
        <end position="229"/>
    </location>
</feature>
<accession>A0A5A8F6P1</accession>
<evidence type="ECO:0000256" key="3">
    <source>
        <dbReference type="ARBA" id="ARBA00013109"/>
    </source>
</evidence>
<dbReference type="Proteomes" id="UP000322876">
    <property type="component" value="Unassembled WGS sequence"/>
</dbReference>
<dbReference type="InterPro" id="IPR036108">
    <property type="entry name" value="4pyrrol_syn_uPrphyn_synt_sf"/>
</dbReference>
<dbReference type="OrthoDB" id="9790868at2"/>
<dbReference type="PANTHER" id="PTHR38042">
    <property type="entry name" value="UROPORPHYRINOGEN-III SYNTHASE, CHLOROPLASTIC"/>
    <property type="match status" value="1"/>
</dbReference>
<dbReference type="GO" id="GO:0004852">
    <property type="term" value="F:uroporphyrinogen-III synthase activity"/>
    <property type="evidence" value="ECO:0007669"/>
    <property type="project" value="UniProtKB-UniRule"/>
</dbReference>
<dbReference type="RefSeq" id="WP_149265320.1">
    <property type="nucleotide sequence ID" value="NZ_VFJB01000001.1"/>
</dbReference>
<keyword evidence="12" id="KW-1185">Reference proteome</keyword>
<evidence type="ECO:0000256" key="7">
    <source>
        <dbReference type="ARBA" id="ARBA00040167"/>
    </source>
</evidence>
<name>A0A5A8F6P1_9BACT</name>
<dbReference type="Gene3D" id="3.40.50.10090">
    <property type="match status" value="2"/>
</dbReference>
<sequence length="239" mass="27303">MKQRIKNVLITRQPNQSVEFINELSKSGFHPFLLPMIKTIPLDYSVSSNNYDFIVFTSTNAVTYFANNLKKIKFKNIIAVGEKTASLLKQFDIIPNIIPDEFSAEGLIKVLDNMDIKNNFFLIPTTPARSDLLENYLKQRKALVEICYIYKTVEENYPEGYIDNFVINNNIDTVTFASPSAARSFLKQAKNINLNLLTIISIGKTTAKFLEKEGIKSYYPEKYTVKEMVKLISSLSKNN</sequence>
<organism evidence="11 12">
    <name type="scientific">Deferribacter autotrophicus</name>
    <dbReference type="NCBI Taxonomy" id="500465"/>
    <lineage>
        <taxon>Bacteria</taxon>
        <taxon>Pseudomonadati</taxon>
        <taxon>Deferribacterota</taxon>
        <taxon>Deferribacteres</taxon>
        <taxon>Deferribacterales</taxon>
        <taxon>Deferribacteraceae</taxon>
        <taxon>Deferribacter</taxon>
    </lineage>
</organism>
<evidence type="ECO:0000313" key="11">
    <source>
        <dbReference type="EMBL" id="KAA0259500.1"/>
    </source>
</evidence>
<evidence type="ECO:0000259" key="10">
    <source>
        <dbReference type="Pfam" id="PF02602"/>
    </source>
</evidence>
<evidence type="ECO:0000256" key="1">
    <source>
        <dbReference type="ARBA" id="ARBA00004772"/>
    </source>
</evidence>
<comment type="similarity">
    <text evidence="2 9">Belongs to the uroporphyrinogen-III synthase family.</text>
</comment>
<comment type="caution">
    <text evidence="11">The sequence shown here is derived from an EMBL/GenBank/DDBJ whole genome shotgun (WGS) entry which is preliminary data.</text>
</comment>
<keyword evidence="4 9" id="KW-0456">Lyase</keyword>
<evidence type="ECO:0000313" key="12">
    <source>
        <dbReference type="Proteomes" id="UP000322876"/>
    </source>
</evidence>
<dbReference type="UniPathway" id="UPA00251">
    <property type="reaction ID" value="UER00320"/>
</dbReference>
<evidence type="ECO:0000256" key="6">
    <source>
        <dbReference type="ARBA" id="ARBA00037589"/>
    </source>
</evidence>
<evidence type="ECO:0000256" key="4">
    <source>
        <dbReference type="ARBA" id="ARBA00023239"/>
    </source>
</evidence>
<dbReference type="Pfam" id="PF02602">
    <property type="entry name" value="HEM4"/>
    <property type="match status" value="1"/>
</dbReference>
<evidence type="ECO:0000256" key="9">
    <source>
        <dbReference type="RuleBase" id="RU366031"/>
    </source>
</evidence>
<dbReference type="EMBL" id="VFJB01000001">
    <property type="protein sequence ID" value="KAA0259500.1"/>
    <property type="molecule type" value="Genomic_DNA"/>
</dbReference>
<keyword evidence="5 9" id="KW-0627">Porphyrin biosynthesis</keyword>
<gene>
    <name evidence="11" type="ORF">FHQ18_01085</name>
</gene>
<comment type="function">
    <text evidence="6 9">Catalyzes cyclization of the linear tetrapyrrole, hydroxymethylbilane, to the macrocyclic uroporphyrinogen III.</text>
</comment>
<dbReference type="CDD" id="cd06578">
    <property type="entry name" value="HemD"/>
    <property type="match status" value="1"/>
</dbReference>
<dbReference type="GO" id="GO:0006782">
    <property type="term" value="P:protoporphyrinogen IX biosynthetic process"/>
    <property type="evidence" value="ECO:0007669"/>
    <property type="project" value="UniProtKB-UniRule"/>
</dbReference>
<evidence type="ECO:0000256" key="8">
    <source>
        <dbReference type="ARBA" id="ARBA00048617"/>
    </source>
</evidence>
<dbReference type="PANTHER" id="PTHR38042:SF1">
    <property type="entry name" value="UROPORPHYRINOGEN-III SYNTHASE, CHLOROPLASTIC"/>
    <property type="match status" value="1"/>
</dbReference>
<comment type="catalytic activity">
    <reaction evidence="8 9">
        <text>hydroxymethylbilane = uroporphyrinogen III + H2O</text>
        <dbReference type="Rhea" id="RHEA:18965"/>
        <dbReference type="ChEBI" id="CHEBI:15377"/>
        <dbReference type="ChEBI" id="CHEBI:57308"/>
        <dbReference type="ChEBI" id="CHEBI:57845"/>
        <dbReference type="EC" id="4.2.1.75"/>
    </reaction>
</comment>
<dbReference type="AlphaFoldDB" id="A0A5A8F6P1"/>
<proteinExistence type="inferred from homology"/>
<comment type="pathway">
    <text evidence="1 9">Porphyrin-containing compound metabolism; protoporphyrin-IX biosynthesis; coproporphyrinogen-III from 5-aminolevulinate: step 3/4.</text>
</comment>
<reference evidence="11 12" key="1">
    <citation type="submission" date="2019-06" db="EMBL/GenBank/DDBJ databases">
        <title>Genomic insights into carbon and energy metabolism of Deferribacter autotrophicus revealed new metabolic traits in the phylum Deferribacteres.</title>
        <authorList>
            <person name="Slobodkin A.I."/>
            <person name="Slobodkina G.B."/>
            <person name="Allioux M."/>
            <person name="Alain K."/>
            <person name="Jebbar M."/>
            <person name="Shadrin V."/>
            <person name="Kublanov I.V."/>
            <person name="Toshchakov S.V."/>
            <person name="Bonch-Osmolovskaya E.A."/>
        </authorList>
    </citation>
    <scope>NUCLEOTIDE SEQUENCE [LARGE SCALE GENOMIC DNA]</scope>
    <source>
        <strain evidence="11 12">SL50</strain>
    </source>
</reference>
<dbReference type="EC" id="4.2.1.75" evidence="3 9"/>
<dbReference type="SUPFAM" id="SSF69618">
    <property type="entry name" value="HemD-like"/>
    <property type="match status" value="1"/>
</dbReference>